<evidence type="ECO:0000313" key="2">
    <source>
        <dbReference type="EMBL" id="QDU94956.1"/>
    </source>
</evidence>
<keyword evidence="3" id="KW-1185">Reference proteome</keyword>
<protein>
    <submittedName>
        <fullName evidence="2">Uncharacterized protein</fullName>
    </submittedName>
</protein>
<sequence precursor="true">MVKNFLFAVVSCMLLASVSFAGDDLLSGLDVNSIQDADISIEAASSDLDFDSLAGAAGEEKEGDVAIEACFRNFGYCGYGGYGGYGGFGYGCYSHTSYYCYRPVVYHTTCYAPVYTPCYTPVVRYWGCW</sequence>
<name>A0A518DSY3_9BACT</name>
<keyword evidence="1" id="KW-0732">Signal</keyword>
<feature type="signal peptide" evidence="1">
    <location>
        <begin position="1"/>
        <end position="21"/>
    </location>
</feature>
<accession>A0A518DSY3</accession>
<evidence type="ECO:0000313" key="3">
    <source>
        <dbReference type="Proteomes" id="UP000317648"/>
    </source>
</evidence>
<proteinExistence type="predicted"/>
<organism evidence="2 3">
    <name type="scientific">Lignipirellula cremea</name>
    <dbReference type="NCBI Taxonomy" id="2528010"/>
    <lineage>
        <taxon>Bacteria</taxon>
        <taxon>Pseudomonadati</taxon>
        <taxon>Planctomycetota</taxon>
        <taxon>Planctomycetia</taxon>
        <taxon>Pirellulales</taxon>
        <taxon>Pirellulaceae</taxon>
        <taxon>Lignipirellula</taxon>
    </lineage>
</organism>
<dbReference type="RefSeq" id="WP_145053744.1">
    <property type="nucleotide sequence ID" value="NZ_CP036433.1"/>
</dbReference>
<evidence type="ECO:0000256" key="1">
    <source>
        <dbReference type="SAM" id="SignalP"/>
    </source>
</evidence>
<dbReference type="AlphaFoldDB" id="A0A518DSY3"/>
<dbReference type="Proteomes" id="UP000317648">
    <property type="component" value="Chromosome"/>
</dbReference>
<dbReference type="EMBL" id="CP036433">
    <property type="protein sequence ID" value="QDU94956.1"/>
    <property type="molecule type" value="Genomic_DNA"/>
</dbReference>
<dbReference type="KEGG" id="lcre:Pla8534_27650"/>
<reference evidence="2 3" key="1">
    <citation type="submission" date="2019-02" db="EMBL/GenBank/DDBJ databases">
        <title>Deep-cultivation of Planctomycetes and their phenomic and genomic characterization uncovers novel biology.</title>
        <authorList>
            <person name="Wiegand S."/>
            <person name="Jogler M."/>
            <person name="Boedeker C."/>
            <person name="Pinto D."/>
            <person name="Vollmers J."/>
            <person name="Rivas-Marin E."/>
            <person name="Kohn T."/>
            <person name="Peeters S.H."/>
            <person name="Heuer A."/>
            <person name="Rast P."/>
            <person name="Oberbeckmann S."/>
            <person name="Bunk B."/>
            <person name="Jeske O."/>
            <person name="Meyerdierks A."/>
            <person name="Storesund J.E."/>
            <person name="Kallscheuer N."/>
            <person name="Luecker S."/>
            <person name="Lage O.M."/>
            <person name="Pohl T."/>
            <person name="Merkel B.J."/>
            <person name="Hornburger P."/>
            <person name="Mueller R.-W."/>
            <person name="Bruemmer F."/>
            <person name="Labrenz M."/>
            <person name="Spormann A.M."/>
            <person name="Op den Camp H."/>
            <person name="Overmann J."/>
            <person name="Amann R."/>
            <person name="Jetten M.S.M."/>
            <person name="Mascher T."/>
            <person name="Medema M.H."/>
            <person name="Devos D.P."/>
            <person name="Kaster A.-K."/>
            <person name="Ovreas L."/>
            <person name="Rohde M."/>
            <person name="Galperin M.Y."/>
            <person name="Jogler C."/>
        </authorList>
    </citation>
    <scope>NUCLEOTIDE SEQUENCE [LARGE SCALE GENOMIC DNA]</scope>
    <source>
        <strain evidence="2 3">Pla85_3_4</strain>
    </source>
</reference>
<feature type="chain" id="PRO_5022231990" evidence="1">
    <location>
        <begin position="22"/>
        <end position="129"/>
    </location>
</feature>
<gene>
    <name evidence="2" type="ORF">Pla8534_27650</name>
</gene>